<reference evidence="4 5" key="1">
    <citation type="submission" date="2018-02" db="EMBL/GenBank/DDBJ databases">
        <title>Reclassifiation of [Polyangium] brachysporum DSM 7029 as Guopingzhaonella breviflexa gen. nov., sp. nov., a member of the family Comamonadaceae.</title>
        <authorList>
            <person name="Tang B."/>
        </authorList>
    </citation>
    <scope>NUCLEOTIDE SEQUENCE [LARGE SCALE GENOMIC DNA]</scope>
    <source>
        <strain evidence="4 5">BCRC 80649</strain>
    </source>
</reference>
<evidence type="ECO:0000313" key="5">
    <source>
        <dbReference type="Proteomes" id="UP000238605"/>
    </source>
</evidence>
<gene>
    <name evidence="4" type="ORF">C1704_05735</name>
</gene>
<dbReference type="PANTHER" id="PTHR44119">
    <property type="entry name" value="MAGNESIUM-CHELATASE SUBUNIT CHLH, CHLOROPLASTIC"/>
    <property type="match status" value="1"/>
</dbReference>
<dbReference type="Proteomes" id="UP000238605">
    <property type="component" value="Unassembled WGS sequence"/>
</dbReference>
<dbReference type="PANTHER" id="PTHR44119:SF4">
    <property type="entry name" value="AEROBIC COBALTOCHELATASE SUBUNIT COBN"/>
    <property type="match status" value="1"/>
</dbReference>
<evidence type="ECO:0000313" key="4">
    <source>
        <dbReference type="EMBL" id="PPE67181.1"/>
    </source>
</evidence>
<keyword evidence="2" id="KW-0812">Transmembrane</keyword>
<dbReference type="OrthoDB" id="9757976at2"/>
<keyword evidence="5" id="KW-1185">Reference proteome</keyword>
<protein>
    <submittedName>
        <fullName evidence="4">Cobaltochelatase subunit CobN</fullName>
    </submittedName>
</protein>
<name>A0A2S5SWQ6_9BURK</name>
<evidence type="ECO:0000256" key="2">
    <source>
        <dbReference type="SAM" id="Phobius"/>
    </source>
</evidence>
<keyword evidence="2" id="KW-0472">Membrane</keyword>
<feature type="transmembrane region" description="Helical" evidence="2">
    <location>
        <begin position="1305"/>
        <end position="1324"/>
    </location>
</feature>
<comment type="caution">
    <text evidence="4">The sequence shown here is derived from an EMBL/GenBank/DDBJ whole genome shotgun (WGS) entry which is preliminary data.</text>
</comment>
<accession>A0A2S5SWQ6</accession>
<dbReference type="InterPro" id="IPR003672">
    <property type="entry name" value="CobN/Mg_chltase"/>
</dbReference>
<feature type="domain" description="CobN/magnesium chelatase" evidence="3">
    <location>
        <begin position="129"/>
        <end position="1213"/>
    </location>
</feature>
<evidence type="ECO:0000256" key="1">
    <source>
        <dbReference type="SAM" id="MobiDB-lite"/>
    </source>
</evidence>
<organism evidence="4 5">
    <name type="scientific">Caldimonas caldifontis</name>
    <dbReference type="NCBI Taxonomy" id="1452508"/>
    <lineage>
        <taxon>Bacteria</taxon>
        <taxon>Pseudomonadati</taxon>
        <taxon>Pseudomonadota</taxon>
        <taxon>Betaproteobacteria</taxon>
        <taxon>Burkholderiales</taxon>
        <taxon>Sphaerotilaceae</taxon>
        <taxon>Caldimonas</taxon>
    </lineage>
</organism>
<dbReference type="EMBL" id="PSNX01000004">
    <property type="protein sequence ID" value="PPE67181.1"/>
    <property type="molecule type" value="Genomic_DNA"/>
</dbReference>
<dbReference type="NCBIfam" id="NF004644">
    <property type="entry name" value="PRK05989.2-2"/>
    <property type="match status" value="1"/>
</dbReference>
<feature type="region of interest" description="Disordered" evidence="1">
    <location>
        <begin position="1268"/>
        <end position="1292"/>
    </location>
</feature>
<keyword evidence="2" id="KW-1133">Transmembrane helix</keyword>
<dbReference type="Pfam" id="PF02514">
    <property type="entry name" value="CobN-Mg_chel"/>
    <property type="match status" value="1"/>
</dbReference>
<feature type="compositionally biased region" description="Pro residues" evidence="1">
    <location>
        <begin position="1276"/>
        <end position="1287"/>
    </location>
</feature>
<evidence type="ECO:0000259" key="3">
    <source>
        <dbReference type="Pfam" id="PF02514"/>
    </source>
</evidence>
<sequence length="1333" mass="147237">MLVAGLMWSLVQARTLLWVTLDVTPASRTALVERIAMEQGWQVHWLDHPLQEEPALVTARREAMTAALSRADMVWIDAPHVTVHARIQRQFGDLFEAYDRKKPNRVVWILPPGVALADSGGDGLARMVTYLRAGGAANLRHAMRLAEAWVASGHSQEALAALDLPPPQAWPSSGIYHPRASGIVQDIAALQRVMPEMQGRSSVALLVHRHHFIDGQTDWLDQWLQLFEAQGLFAYAVFGQQLDAQGLRDLLQAAPPRVLVLHQISSHSAALQSLFQEWSAPVLATQPYRHGDTAAWEADPTGLKLADAPFYLVQPEAAGAIDPVVVTAHADRGRRVELIERQARSVVGKARRLIALNDTPAAHKQLVAMVYNYPPGGSNFGASFLNVPRSLEMVSGRLAEAGYDVPITREAEWIAGLRPLMRAYYPGADLTAMLRNDQAAALPVKDYLGWWRTLPEAVRERIAARWGEPSESRYVVDWQGEPVFVIPRLQRGRLAVLPQPPREETLRHGQNPFMHRSREPVSHHYLAVYLWAQRAHALIHFGTHGTQEWAPGKSRGLDVLDDAMLPLGDVPVVYPYIVDNLGEALTAKRRGRALLVSHRTPVLATTGLSPTMALLHELMHDWAMADQGPTKRQIGEQLVALIVEARLHHDLKWTVEQVRDRLEEFLEVLHPWLDQIAHSSQPRGLAVFGQAPDEAARRLMVLQALRTPLLDALGEDVDETFLIDHRQVEASRPMRWLEVALSDVQAASALDLRPTQAETAVPNRAAVHAIDREALRRLAEQAQALDRIYAAENEINGLLAALEGRFVPAAYGGDPLRNPDSLPTGRNLTGLDPSRLPTRQAYTMAQLLFDQWLAQWRKSHPGRPPQRLALSLWAGETLRHHGIMEAQALVALGVRPVWDTAGRPTRVELVPAAELGRPRVDVLLSVTGSYRDQFPALMALVDEAVALVSRAEPQGVVARHSREVAAELVRQGVAQEQAQRLGRARVFGNAVGDYGTGLSEAVQDDRLRPHDERLGDLFLHRMGHPYLEGLPLEDVDEAVGALALGAQLRRTDAAMLSRSSHLYGMVSSDDPFQYLGGLAAAARRVGRADALLLFVSQLHNADEPYAQTATESVAQEMQSRYLHPGWVAAQKDEGYAGTLQVLKAVQFTWGWQSVVDDVVRADHWQSLHEVYVKDRLGLGVGEWLRSHPQAYAQVVERLIQAQRHGHWAPDAATQRELARLYRDLTQEAPLAQELASVRMWVDHTLASAAAEASRGQPLAQDTVQIPPVLESGAEPSPAPPPAAPNPWVPVRGERLQPAPAQQADALLAAMALMLVLALVLGGAVDQWRRGARP</sequence>
<dbReference type="CDD" id="cd10150">
    <property type="entry name" value="CobN_like"/>
    <property type="match status" value="1"/>
</dbReference>
<proteinExistence type="predicted"/>